<dbReference type="Pfam" id="PF11188">
    <property type="entry name" value="DUF2975"/>
    <property type="match status" value="1"/>
</dbReference>
<name>A0A9D1F6P7_9FIRM</name>
<keyword evidence="1" id="KW-0812">Transmembrane</keyword>
<dbReference type="AlphaFoldDB" id="A0A9D1F6P7"/>
<dbReference type="Proteomes" id="UP000823927">
    <property type="component" value="Unassembled WGS sequence"/>
</dbReference>
<evidence type="ECO:0000256" key="1">
    <source>
        <dbReference type="SAM" id="Phobius"/>
    </source>
</evidence>
<evidence type="ECO:0000313" key="2">
    <source>
        <dbReference type="EMBL" id="HIS48182.1"/>
    </source>
</evidence>
<sequence length="208" mass="23062">MKLKQSVLEGAFISSGARALRVLCVLSMIFCVLCMALSVMGRQTFDLVTESGSYEDAIYAEKDHEPAMRGLTVSMSDQVHVRAGDPQHIQWTIQVGLSLMYALDIVPFFIACWFLYQVFSNIIQKKIFVEENASCLFYYGVLQCGVSVLAPFLKIFISFVVNQVSADSIYVSTGSGLLSGLIPGIAFIIASYIIHYGIYLQDEVDHTL</sequence>
<organism evidence="2 3">
    <name type="scientific">Candidatus Scybalocola faecigallinarum</name>
    <dbReference type="NCBI Taxonomy" id="2840941"/>
    <lineage>
        <taxon>Bacteria</taxon>
        <taxon>Bacillati</taxon>
        <taxon>Bacillota</taxon>
        <taxon>Clostridia</taxon>
        <taxon>Lachnospirales</taxon>
        <taxon>Lachnospiraceae</taxon>
        <taxon>Lachnospiraceae incertae sedis</taxon>
        <taxon>Candidatus Scybalocola (ex Gilroy et al. 2021)</taxon>
    </lineage>
</organism>
<dbReference type="EMBL" id="DVIT01000046">
    <property type="protein sequence ID" value="HIS48182.1"/>
    <property type="molecule type" value="Genomic_DNA"/>
</dbReference>
<comment type="caution">
    <text evidence="2">The sequence shown here is derived from an EMBL/GenBank/DDBJ whole genome shotgun (WGS) entry which is preliminary data.</text>
</comment>
<keyword evidence="1" id="KW-0472">Membrane</keyword>
<evidence type="ECO:0000313" key="3">
    <source>
        <dbReference type="Proteomes" id="UP000823927"/>
    </source>
</evidence>
<feature type="transmembrane region" description="Helical" evidence="1">
    <location>
        <begin position="20"/>
        <end position="40"/>
    </location>
</feature>
<reference evidence="2" key="1">
    <citation type="submission" date="2020-10" db="EMBL/GenBank/DDBJ databases">
        <authorList>
            <person name="Gilroy R."/>
        </authorList>
    </citation>
    <scope>NUCLEOTIDE SEQUENCE</scope>
    <source>
        <strain evidence="2">CHK178-757</strain>
    </source>
</reference>
<reference evidence="2" key="2">
    <citation type="journal article" date="2021" name="PeerJ">
        <title>Extensive microbial diversity within the chicken gut microbiome revealed by metagenomics and culture.</title>
        <authorList>
            <person name="Gilroy R."/>
            <person name="Ravi A."/>
            <person name="Getino M."/>
            <person name="Pursley I."/>
            <person name="Horton D.L."/>
            <person name="Alikhan N.F."/>
            <person name="Baker D."/>
            <person name="Gharbi K."/>
            <person name="Hall N."/>
            <person name="Watson M."/>
            <person name="Adriaenssens E.M."/>
            <person name="Foster-Nyarko E."/>
            <person name="Jarju S."/>
            <person name="Secka A."/>
            <person name="Antonio M."/>
            <person name="Oren A."/>
            <person name="Chaudhuri R.R."/>
            <person name="La Ragione R."/>
            <person name="Hildebrand F."/>
            <person name="Pallen M.J."/>
        </authorList>
    </citation>
    <scope>NUCLEOTIDE SEQUENCE</scope>
    <source>
        <strain evidence="2">CHK178-757</strain>
    </source>
</reference>
<keyword evidence="1" id="KW-1133">Transmembrane helix</keyword>
<dbReference type="InterPro" id="IPR021354">
    <property type="entry name" value="DUF2975"/>
</dbReference>
<gene>
    <name evidence="2" type="ORF">IAB46_11645</name>
</gene>
<accession>A0A9D1F6P7</accession>
<proteinExistence type="predicted"/>
<feature type="transmembrane region" description="Helical" evidence="1">
    <location>
        <begin position="91"/>
        <end position="116"/>
    </location>
</feature>
<feature type="transmembrane region" description="Helical" evidence="1">
    <location>
        <begin position="136"/>
        <end position="157"/>
    </location>
</feature>
<feature type="transmembrane region" description="Helical" evidence="1">
    <location>
        <begin position="177"/>
        <end position="199"/>
    </location>
</feature>
<protein>
    <submittedName>
        <fullName evidence="2">DUF2975 domain-containing protein</fullName>
    </submittedName>
</protein>